<protein>
    <submittedName>
        <fullName evidence="1">Uncharacterized protein</fullName>
    </submittedName>
</protein>
<reference evidence="1" key="1">
    <citation type="submission" date="2021-06" db="EMBL/GenBank/DDBJ databases">
        <authorList>
            <person name="Hodson N. C."/>
            <person name="Mongue J. A."/>
            <person name="Jaron S. K."/>
        </authorList>
    </citation>
    <scope>NUCLEOTIDE SEQUENCE</scope>
</reference>
<gene>
    <name evidence="1" type="ORF">AFUS01_LOCUS3889</name>
</gene>
<keyword evidence="2" id="KW-1185">Reference proteome</keyword>
<dbReference type="Proteomes" id="UP000708208">
    <property type="component" value="Unassembled WGS sequence"/>
</dbReference>
<dbReference type="EMBL" id="CAJVCH010023877">
    <property type="protein sequence ID" value="CAG7695702.1"/>
    <property type="molecule type" value="Genomic_DNA"/>
</dbReference>
<sequence length="68" mass="7898">MVSLWTSFATTGKPVSDALEVEKWEPAVPGKGNARWFDLTVPVKTLSNYLEERRQFWKSLKSDKYDVY</sequence>
<organism evidence="1 2">
    <name type="scientific">Allacma fusca</name>
    <dbReference type="NCBI Taxonomy" id="39272"/>
    <lineage>
        <taxon>Eukaryota</taxon>
        <taxon>Metazoa</taxon>
        <taxon>Ecdysozoa</taxon>
        <taxon>Arthropoda</taxon>
        <taxon>Hexapoda</taxon>
        <taxon>Collembola</taxon>
        <taxon>Symphypleona</taxon>
        <taxon>Sminthuridae</taxon>
        <taxon>Allacma</taxon>
    </lineage>
</organism>
<proteinExistence type="predicted"/>
<dbReference type="AlphaFoldDB" id="A0A8J2JSW1"/>
<name>A0A8J2JSW1_9HEXA</name>
<comment type="caution">
    <text evidence="1">The sequence shown here is derived from an EMBL/GenBank/DDBJ whole genome shotgun (WGS) entry which is preliminary data.</text>
</comment>
<evidence type="ECO:0000313" key="1">
    <source>
        <dbReference type="EMBL" id="CAG7695702.1"/>
    </source>
</evidence>
<feature type="non-terminal residue" evidence="1">
    <location>
        <position position="1"/>
    </location>
</feature>
<accession>A0A8J2JSW1</accession>
<evidence type="ECO:0000313" key="2">
    <source>
        <dbReference type="Proteomes" id="UP000708208"/>
    </source>
</evidence>